<reference evidence="3" key="1">
    <citation type="journal article" date="2014" name="Genome Announc.">
        <title>Draft genome sequence of the plant-pathogenic soil fungus Rhizoctonia solani anastomosis group 3 strain Rhs1AP.</title>
        <authorList>
            <person name="Cubeta M.A."/>
            <person name="Thomas E."/>
            <person name="Dean R.A."/>
            <person name="Jabaji S."/>
            <person name="Neate S.M."/>
            <person name="Tavantzis S."/>
            <person name="Toda T."/>
            <person name="Vilgalys R."/>
            <person name="Bharathan N."/>
            <person name="Fedorova-Abrams N."/>
            <person name="Pakala S.B."/>
            <person name="Pakala S.M."/>
            <person name="Zafar N."/>
            <person name="Joardar V."/>
            <person name="Losada L."/>
            <person name="Nierman W.C."/>
        </authorList>
    </citation>
    <scope>NUCLEOTIDE SEQUENCE [LARGE SCALE GENOMIC DNA]</scope>
    <source>
        <strain evidence="3">AG-3</strain>
    </source>
</reference>
<evidence type="ECO:0000313" key="2">
    <source>
        <dbReference type="EMBL" id="EUC59530.1"/>
    </source>
</evidence>
<dbReference type="AlphaFoldDB" id="A0A0A1UL03"/>
<feature type="compositionally biased region" description="Acidic residues" evidence="1">
    <location>
        <begin position="1"/>
        <end position="37"/>
    </location>
</feature>
<name>A0A0A1UL03_9AGAM</name>
<dbReference type="Proteomes" id="UP000030108">
    <property type="component" value="Unassembled WGS sequence"/>
</dbReference>
<accession>A0A0A1UL03</accession>
<sequence>MAEASEDEWAAQDAYEDLCDDAYLEGSDSESEEEASEQDFHEPLRPLAASADAYIPASAQQGSEGEATGSESDLADTYSKEF</sequence>
<feature type="non-terminal residue" evidence="2">
    <location>
        <position position="82"/>
    </location>
</feature>
<dbReference type="EMBL" id="JATN01000321">
    <property type="protein sequence ID" value="EUC59530.1"/>
    <property type="molecule type" value="Genomic_DNA"/>
</dbReference>
<evidence type="ECO:0000256" key="1">
    <source>
        <dbReference type="SAM" id="MobiDB-lite"/>
    </source>
</evidence>
<feature type="region of interest" description="Disordered" evidence="1">
    <location>
        <begin position="1"/>
        <end position="82"/>
    </location>
</feature>
<evidence type="ECO:0000313" key="3">
    <source>
        <dbReference type="Proteomes" id="UP000030108"/>
    </source>
</evidence>
<proteinExistence type="predicted"/>
<feature type="compositionally biased region" description="Low complexity" evidence="1">
    <location>
        <begin position="48"/>
        <end position="59"/>
    </location>
</feature>
<gene>
    <name evidence="2" type="ORF">RSOL_317090</name>
</gene>
<protein>
    <submittedName>
        <fullName evidence="2">Uncharacterized protein</fullName>
    </submittedName>
</protein>
<organism evidence="2 3">
    <name type="scientific">Rhizoctonia solani AG-3 Rhs1AP</name>
    <dbReference type="NCBI Taxonomy" id="1086054"/>
    <lineage>
        <taxon>Eukaryota</taxon>
        <taxon>Fungi</taxon>
        <taxon>Dikarya</taxon>
        <taxon>Basidiomycota</taxon>
        <taxon>Agaricomycotina</taxon>
        <taxon>Agaricomycetes</taxon>
        <taxon>Cantharellales</taxon>
        <taxon>Ceratobasidiaceae</taxon>
        <taxon>Rhizoctonia</taxon>
    </lineage>
</organism>
<comment type="caution">
    <text evidence="2">The sequence shown here is derived from an EMBL/GenBank/DDBJ whole genome shotgun (WGS) entry which is preliminary data.</text>
</comment>